<dbReference type="AlphaFoldDB" id="A0A2N5M2E5"/>
<protein>
    <recommendedName>
        <fullName evidence="4">DUF1641 domain-containing protein</fullName>
    </recommendedName>
</protein>
<dbReference type="PANTHER" id="PTHR38433">
    <property type="match status" value="1"/>
</dbReference>
<evidence type="ECO:0000313" key="2">
    <source>
        <dbReference type="EMBL" id="PLT28443.1"/>
    </source>
</evidence>
<sequence>MAKAIRSVQRIEITEEQKRQQDLEEVQNALIDSKDSILEVLQTLNHMQERGVLSLVSALFGQGDKVMDILVKKADTPETANTLKNLLLMVGVLGTLNVQQLEPILLKVNAGIARVADEKDSQEKTGIFDLMRSLRDPEINRSITLMLNFLKGMGQETESLERTTQLPENQLQHRTPNHQLK</sequence>
<evidence type="ECO:0008006" key="4">
    <source>
        <dbReference type="Google" id="ProtNLM"/>
    </source>
</evidence>
<keyword evidence="3" id="KW-1185">Reference proteome</keyword>
<feature type="compositionally biased region" description="Polar residues" evidence="1">
    <location>
        <begin position="162"/>
        <end position="181"/>
    </location>
</feature>
<organism evidence="2 3">
    <name type="scientific">Peribacillus deserti</name>
    <dbReference type="NCBI Taxonomy" id="673318"/>
    <lineage>
        <taxon>Bacteria</taxon>
        <taxon>Bacillati</taxon>
        <taxon>Bacillota</taxon>
        <taxon>Bacilli</taxon>
        <taxon>Bacillales</taxon>
        <taxon>Bacillaceae</taxon>
        <taxon>Peribacillus</taxon>
    </lineage>
</organism>
<comment type="caution">
    <text evidence="2">The sequence shown here is derived from an EMBL/GenBank/DDBJ whole genome shotgun (WGS) entry which is preliminary data.</text>
</comment>
<evidence type="ECO:0000256" key="1">
    <source>
        <dbReference type="SAM" id="MobiDB-lite"/>
    </source>
</evidence>
<evidence type="ECO:0000313" key="3">
    <source>
        <dbReference type="Proteomes" id="UP000234748"/>
    </source>
</evidence>
<dbReference type="Pfam" id="PF07849">
    <property type="entry name" value="DUF1641"/>
    <property type="match status" value="1"/>
</dbReference>
<name>A0A2N5M2E5_9BACI</name>
<dbReference type="EMBL" id="PGUY01000061">
    <property type="protein sequence ID" value="PLT28443.1"/>
    <property type="molecule type" value="Genomic_DNA"/>
</dbReference>
<dbReference type="OrthoDB" id="147801at2"/>
<dbReference type="PANTHER" id="PTHR38433:SF1">
    <property type="entry name" value="DUF1641 DOMAIN-CONTAINING PROTEIN"/>
    <property type="match status" value="1"/>
</dbReference>
<dbReference type="InterPro" id="IPR012440">
    <property type="entry name" value="DUF1641"/>
</dbReference>
<gene>
    <name evidence="2" type="ORF">CUU66_18550</name>
</gene>
<proteinExistence type="predicted"/>
<feature type="region of interest" description="Disordered" evidence="1">
    <location>
        <begin position="158"/>
        <end position="181"/>
    </location>
</feature>
<dbReference type="Proteomes" id="UP000234748">
    <property type="component" value="Unassembled WGS sequence"/>
</dbReference>
<reference evidence="2 3" key="1">
    <citation type="submission" date="2017-11" db="EMBL/GenBank/DDBJ databases">
        <title>Comparitive Functional Genomics of Dry Heat Resistant strains isolated from the Viking Spacecraft.</title>
        <authorList>
            <person name="Seuylemezian A."/>
            <person name="Cooper K."/>
            <person name="Vaishampayan P."/>
        </authorList>
    </citation>
    <scope>NUCLEOTIDE SEQUENCE [LARGE SCALE GENOMIC DNA]</scope>
    <source>
        <strain evidence="2 3">V1-29</strain>
    </source>
</reference>
<dbReference type="RefSeq" id="WP_101644893.1">
    <property type="nucleotide sequence ID" value="NZ_PGUY01000061.1"/>
</dbReference>
<accession>A0A2N5M2E5</accession>